<dbReference type="GO" id="GO:0000334">
    <property type="term" value="F:3-hydroxyanthranilate 3,4-dioxygenase activity"/>
    <property type="evidence" value="ECO:0007669"/>
    <property type="project" value="UniProtKB-UniRule"/>
</dbReference>
<evidence type="ECO:0000256" key="2">
    <source>
        <dbReference type="ARBA" id="ARBA00002752"/>
    </source>
</evidence>
<gene>
    <name evidence="9" type="primary">BNA1</name>
    <name evidence="10" type="ORF">K469DRAFT_737923</name>
</gene>
<dbReference type="NCBIfam" id="NF009763">
    <property type="entry name" value="PRK13264.1"/>
    <property type="match status" value="1"/>
</dbReference>
<dbReference type="CDD" id="cd06123">
    <property type="entry name" value="cupin_HAO"/>
    <property type="match status" value="1"/>
</dbReference>
<feature type="binding site" evidence="9">
    <location>
        <position position="95"/>
    </location>
    <ligand>
        <name>Fe cation</name>
        <dbReference type="ChEBI" id="CHEBI:24875"/>
        <note>catalytic</note>
    </ligand>
</feature>
<name>A0A6A6EAI7_9PEZI</name>
<comment type="subcellular location">
    <subcellularLocation>
        <location evidence="9">Cytoplasm</location>
    </subcellularLocation>
</comment>
<organism evidence="10 11">
    <name type="scientific">Zopfia rhizophila CBS 207.26</name>
    <dbReference type="NCBI Taxonomy" id="1314779"/>
    <lineage>
        <taxon>Eukaryota</taxon>
        <taxon>Fungi</taxon>
        <taxon>Dikarya</taxon>
        <taxon>Ascomycota</taxon>
        <taxon>Pezizomycotina</taxon>
        <taxon>Dothideomycetes</taxon>
        <taxon>Dothideomycetes incertae sedis</taxon>
        <taxon>Zopfiaceae</taxon>
        <taxon>Zopfia</taxon>
    </lineage>
</organism>
<feature type="binding site" evidence="9">
    <location>
        <position position="202"/>
    </location>
    <ligand>
        <name>a divalent metal cation</name>
        <dbReference type="ChEBI" id="CHEBI:60240"/>
    </ligand>
</feature>
<feature type="binding site" evidence="9">
    <location>
        <position position="137"/>
    </location>
    <ligand>
        <name>substrate</name>
    </ligand>
</feature>
<keyword evidence="11" id="KW-1185">Reference proteome</keyword>
<evidence type="ECO:0000256" key="5">
    <source>
        <dbReference type="ARBA" id="ARBA00022723"/>
    </source>
</evidence>
<evidence type="ECO:0000256" key="1">
    <source>
        <dbReference type="ARBA" id="ARBA00001954"/>
    </source>
</evidence>
<proteinExistence type="inferred from homology"/>
<evidence type="ECO:0000256" key="3">
    <source>
        <dbReference type="ARBA" id="ARBA00022490"/>
    </source>
</evidence>
<reference evidence="10" key="1">
    <citation type="journal article" date="2020" name="Stud. Mycol.">
        <title>101 Dothideomycetes genomes: a test case for predicting lifestyles and emergence of pathogens.</title>
        <authorList>
            <person name="Haridas S."/>
            <person name="Albert R."/>
            <person name="Binder M."/>
            <person name="Bloem J."/>
            <person name="Labutti K."/>
            <person name="Salamov A."/>
            <person name="Andreopoulos B."/>
            <person name="Baker S."/>
            <person name="Barry K."/>
            <person name="Bills G."/>
            <person name="Bluhm B."/>
            <person name="Cannon C."/>
            <person name="Castanera R."/>
            <person name="Culley D."/>
            <person name="Daum C."/>
            <person name="Ezra D."/>
            <person name="Gonzalez J."/>
            <person name="Henrissat B."/>
            <person name="Kuo A."/>
            <person name="Liang C."/>
            <person name="Lipzen A."/>
            <person name="Lutzoni F."/>
            <person name="Magnuson J."/>
            <person name="Mondo S."/>
            <person name="Nolan M."/>
            <person name="Ohm R."/>
            <person name="Pangilinan J."/>
            <person name="Park H.-J."/>
            <person name="Ramirez L."/>
            <person name="Alfaro M."/>
            <person name="Sun H."/>
            <person name="Tritt A."/>
            <person name="Yoshinaga Y."/>
            <person name="Zwiers L.-H."/>
            <person name="Turgeon B."/>
            <person name="Goodwin S."/>
            <person name="Spatafora J."/>
            <person name="Crous P."/>
            <person name="Grigoriev I."/>
        </authorList>
    </citation>
    <scope>NUCLEOTIDE SEQUENCE</scope>
    <source>
        <strain evidence="10">CBS 207.26</strain>
    </source>
</reference>
<dbReference type="OrthoDB" id="204928at2759"/>
<dbReference type="GO" id="GO:0019805">
    <property type="term" value="P:quinolinate biosynthetic process"/>
    <property type="evidence" value="ECO:0007669"/>
    <property type="project" value="UniProtKB-UniRule"/>
</dbReference>
<dbReference type="EC" id="1.13.11.6" evidence="9"/>
<dbReference type="GO" id="GO:0005737">
    <property type="term" value="C:cytoplasm"/>
    <property type="evidence" value="ECO:0007669"/>
    <property type="project" value="UniProtKB-SubCell"/>
</dbReference>
<sequence>MASCRLRRRGVAEKHISDERSNRNCKHDPAIPHIQLTFIVRALASPLNIPKWVEENSQMLKPPINNYCVYNDNVTVMIVGGPNERTDYHINETAEWFYQYKGDMLLKTVDEGKFRDIHIREGEMFLLPPNTPHNPVRFANTVGIVLEQHRPEGSLDRLRWYCQECGEKVHEASFHCTDLGTQIKDAVNNFKADKEARTCKNCGALCDTAPKPKS</sequence>
<dbReference type="EMBL" id="ML994626">
    <property type="protein sequence ID" value="KAF2187802.1"/>
    <property type="molecule type" value="Genomic_DNA"/>
</dbReference>
<comment type="pathway">
    <text evidence="9">Cofactor biosynthesis; NAD(+) biosynthesis; quinolinate from L-kynurenine: step 3/3.</text>
</comment>
<dbReference type="GO" id="GO:0006569">
    <property type="term" value="P:L-tryptophan catabolic process"/>
    <property type="evidence" value="ECO:0007669"/>
    <property type="project" value="UniProtKB-UniRule"/>
</dbReference>
<dbReference type="FunFam" id="2.60.120.10:FF:000093">
    <property type="entry name" value="3-hydroxyanthranilate 3,4-dioxygenase"/>
    <property type="match status" value="1"/>
</dbReference>
<evidence type="ECO:0000256" key="6">
    <source>
        <dbReference type="ARBA" id="ARBA00022964"/>
    </source>
</evidence>
<dbReference type="Pfam" id="PF06052">
    <property type="entry name" value="3-HAO"/>
    <property type="match status" value="1"/>
</dbReference>
<feature type="binding site" evidence="9">
    <location>
        <position position="162"/>
    </location>
    <ligand>
        <name>a divalent metal cation</name>
        <dbReference type="ChEBI" id="CHEBI:60240"/>
    </ligand>
</feature>
<dbReference type="SUPFAM" id="SSF51182">
    <property type="entry name" value="RmlC-like cupins"/>
    <property type="match status" value="1"/>
</dbReference>
<dbReference type="PANTHER" id="PTHR15497">
    <property type="entry name" value="3-HYDROXYANTHRANILATE 3,4-DIOXYGENASE"/>
    <property type="match status" value="1"/>
</dbReference>
<dbReference type="InterPro" id="IPR010329">
    <property type="entry name" value="3hydroanth_dOase"/>
</dbReference>
<dbReference type="GO" id="GO:0043420">
    <property type="term" value="P:anthranilate metabolic process"/>
    <property type="evidence" value="ECO:0007669"/>
    <property type="project" value="UniProtKB-UniRule"/>
</dbReference>
<keyword evidence="6 9" id="KW-0223">Dioxygenase</keyword>
<dbReference type="HAMAP" id="MF_00825">
    <property type="entry name" value="3_HAO"/>
    <property type="match status" value="1"/>
</dbReference>
<comment type="catalytic activity">
    <reaction evidence="9">
        <text>3-hydroxyanthranilate + O2 = (2Z,4Z)-2-amino-3-carboxymuconate 6-semialdehyde</text>
        <dbReference type="Rhea" id="RHEA:17953"/>
        <dbReference type="ChEBI" id="CHEBI:15379"/>
        <dbReference type="ChEBI" id="CHEBI:36559"/>
        <dbReference type="ChEBI" id="CHEBI:77612"/>
        <dbReference type="EC" id="1.13.11.6"/>
    </reaction>
</comment>
<evidence type="ECO:0000256" key="4">
    <source>
        <dbReference type="ARBA" id="ARBA00022642"/>
    </source>
</evidence>
<keyword evidence="5 9" id="KW-0479">Metal-binding</keyword>
<keyword evidence="3 9" id="KW-0963">Cytoplasm</keyword>
<feature type="binding site" evidence="9">
    <location>
        <position position="89"/>
    </location>
    <ligand>
        <name>Fe cation</name>
        <dbReference type="ChEBI" id="CHEBI:24875"/>
        <note>catalytic</note>
    </ligand>
</feature>
<protein>
    <recommendedName>
        <fullName evidence="9">3-hydroxyanthranilate 3,4-dioxygenase</fullName>
        <ecNumber evidence="9">1.13.11.6</ecNumber>
    </recommendedName>
    <alternativeName>
        <fullName evidence="9">3-hydroxyanthranilate oxygenase</fullName>
        <shortName evidence="9">3-HAO</shortName>
    </alternativeName>
    <alternativeName>
        <fullName evidence="9">3-hydroxyanthranilic acid dioxygenase</fullName>
        <shortName evidence="9">HAD</shortName>
    </alternativeName>
    <alternativeName>
        <fullName evidence="9">Biosynthesis of nicotinic acid protein 1</fullName>
    </alternativeName>
</protein>
<dbReference type="Gene3D" id="2.60.120.10">
    <property type="entry name" value="Jelly Rolls"/>
    <property type="match status" value="1"/>
</dbReference>
<comment type="similarity">
    <text evidence="9">Belongs to the 3-HAO family.</text>
</comment>
<evidence type="ECO:0000256" key="7">
    <source>
        <dbReference type="ARBA" id="ARBA00023002"/>
    </source>
</evidence>
<dbReference type="Proteomes" id="UP000800200">
    <property type="component" value="Unassembled WGS sequence"/>
</dbReference>
<evidence type="ECO:0000313" key="11">
    <source>
        <dbReference type="Proteomes" id="UP000800200"/>
    </source>
</evidence>
<feature type="binding site" evidence="9">
    <location>
        <position position="133"/>
    </location>
    <ligand>
        <name>Fe cation</name>
        <dbReference type="ChEBI" id="CHEBI:24875"/>
        <note>catalytic</note>
    </ligand>
</feature>
<dbReference type="PANTHER" id="PTHR15497:SF1">
    <property type="entry name" value="3-HYDROXYANTHRANILATE 3,4-DIOXYGENASE"/>
    <property type="match status" value="1"/>
</dbReference>
<dbReference type="AlphaFoldDB" id="A0A6A6EAI7"/>
<feature type="binding site" evidence="9">
    <location>
        <position position="147"/>
    </location>
    <ligand>
        <name>substrate</name>
    </ligand>
</feature>
<feature type="binding site" evidence="9">
    <location>
        <position position="199"/>
    </location>
    <ligand>
        <name>a divalent metal cation</name>
        <dbReference type="ChEBI" id="CHEBI:60240"/>
    </ligand>
</feature>
<evidence type="ECO:0000256" key="9">
    <source>
        <dbReference type="HAMAP-Rule" id="MF_03019"/>
    </source>
</evidence>
<comment type="cofactor">
    <cofactor evidence="1 9">
        <name>Fe(2+)</name>
        <dbReference type="ChEBI" id="CHEBI:29033"/>
    </cofactor>
</comment>
<accession>A0A6A6EAI7</accession>
<feature type="binding site" evidence="9">
    <location>
        <position position="85"/>
    </location>
    <ligand>
        <name>O2</name>
        <dbReference type="ChEBI" id="CHEBI:15379"/>
    </ligand>
</feature>
<feature type="binding site" evidence="9">
    <location>
        <position position="95"/>
    </location>
    <ligand>
        <name>substrate</name>
    </ligand>
</feature>
<evidence type="ECO:0000256" key="8">
    <source>
        <dbReference type="ARBA" id="ARBA00023004"/>
    </source>
</evidence>
<dbReference type="NCBIfam" id="TIGR03037">
    <property type="entry name" value="anthran_nbaC"/>
    <property type="match status" value="1"/>
</dbReference>
<comment type="function">
    <text evidence="2 9">Catalyzes the oxidative ring opening of 3-hydroxyanthranilate to 2-amino-3-carboxymuconate semialdehyde, which spontaneously cyclizes to quinolinate.</text>
</comment>
<keyword evidence="8 9" id="KW-0408">Iron</keyword>
<dbReference type="UniPathway" id="UPA00253">
    <property type="reaction ID" value="UER00330"/>
</dbReference>
<dbReference type="GO" id="GO:0034354">
    <property type="term" value="P:'de novo' NAD+ biosynthetic process from L-tryptophan"/>
    <property type="evidence" value="ECO:0007669"/>
    <property type="project" value="UniProtKB-UniRule"/>
</dbReference>
<dbReference type="InterPro" id="IPR014710">
    <property type="entry name" value="RmlC-like_jellyroll"/>
</dbReference>
<feature type="binding site" evidence="9">
    <location>
        <position position="165"/>
    </location>
    <ligand>
        <name>a divalent metal cation</name>
        <dbReference type="ChEBI" id="CHEBI:60240"/>
    </ligand>
</feature>
<dbReference type="InterPro" id="IPR011051">
    <property type="entry name" value="RmlC_Cupin_sf"/>
</dbReference>
<keyword evidence="4 9" id="KW-0662">Pyridine nucleotide biosynthesis</keyword>
<keyword evidence="7 9" id="KW-0560">Oxidoreductase</keyword>
<dbReference type="GO" id="GO:0008198">
    <property type="term" value="F:ferrous iron binding"/>
    <property type="evidence" value="ECO:0007669"/>
    <property type="project" value="UniProtKB-UniRule"/>
</dbReference>
<evidence type="ECO:0000313" key="10">
    <source>
        <dbReference type="EMBL" id="KAF2187802.1"/>
    </source>
</evidence>